<evidence type="ECO:0000259" key="12">
    <source>
        <dbReference type="Pfam" id="PF13735"/>
    </source>
</evidence>
<name>A0A2M8DD24_9BACT</name>
<evidence type="ECO:0000256" key="9">
    <source>
        <dbReference type="RuleBase" id="RU003953"/>
    </source>
</evidence>
<accession>A0A2M8DD24</accession>
<dbReference type="InterPro" id="IPR043519">
    <property type="entry name" value="NT_sf"/>
</dbReference>
<keyword evidence="6" id="KW-0547">Nucleotide-binding</keyword>
<dbReference type="GO" id="GO:0000049">
    <property type="term" value="F:tRNA binding"/>
    <property type="evidence" value="ECO:0007669"/>
    <property type="project" value="TreeGrafter"/>
</dbReference>
<keyword evidence="5" id="KW-0479">Metal-binding</keyword>
<evidence type="ECO:0000256" key="1">
    <source>
        <dbReference type="ARBA" id="ARBA00001946"/>
    </source>
</evidence>
<feature type="domain" description="Poly A polymerase head" evidence="10">
    <location>
        <begin position="11"/>
        <end position="136"/>
    </location>
</feature>
<dbReference type="Pfam" id="PF12627">
    <property type="entry name" value="PolyA_pol_RNAbd"/>
    <property type="match status" value="1"/>
</dbReference>
<dbReference type="InterPro" id="IPR003607">
    <property type="entry name" value="HD/PDEase_dom"/>
</dbReference>
<dbReference type="SUPFAM" id="SSF81891">
    <property type="entry name" value="Poly A polymerase C-terminal region-like"/>
    <property type="match status" value="1"/>
</dbReference>
<dbReference type="InterPro" id="IPR050264">
    <property type="entry name" value="Bact_CCA-adding_enz_type3_sf"/>
</dbReference>
<reference evidence="14" key="1">
    <citation type="submission" date="2017-09" db="EMBL/GenBank/DDBJ databases">
        <title>Depth-based differentiation of microbial function through sediment-hosted aquifers and enrichment of novel symbionts in the deep terrestrial subsurface.</title>
        <authorList>
            <person name="Probst A.J."/>
            <person name="Ladd B."/>
            <person name="Jarett J.K."/>
            <person name="Geller-Mcgrath D.E."/>
            <person name="Sieber C.M.K."/>
            <person name="Emerson J.B."/>
            <person name="Anantharaman K."/>
            <person name="Thomas B.C."/>
            <person name="Malmstrom R."/>
            <person name="Stieglmeier M."/>
            <person name="Klingl A."/>
            <person name="Woyke T."/>
            <person name="Ryan C.M."/>
            <person name="Banfield J.F."/>
        </authorList>
    </citation>
    <scope>NUCLEOTIDE SEQUENCE [LARGE SCALE GENOMIC DNA]</scope>
</reference>
<dbReference type="PANTHER" id="PTHR46173:SF1">
    <property type="entry name" value="CCA TRNA NUCLEOTIDYLTRANSFERASE 1, MITOCHONDRIAL"/>
    <property type="match status" value="1"/>
</dbReference>
<dbReference type="GO" id="GO:0016779">
    <property type="term" value="F:nucleotidyltransferase activity"/>
    <property type="evidence" value="ECO:0007669"/>
    <property type="project" value="UniProtKB-KW"/>
</dbReference>
<evidence type="ECO:0000313" key="13">
    <source>
        <dbReference type="EMBL" id="PJB88383.1"/>
    </source>
</evidence>
<dbReference type="CDD" id="cd05398">
    <property type="entry name" value="NT_ClassII-CCAase"/>
    <property type="match status" value="1"/>
</dbReference>
<evidence type="ECO:0000256" key="3">
    <source>
        <dbReference type="ARBA" id="ARBA00022694"/>
    </source>
</evidence>
<evidence type="ECO:0000256" key="7">
    <source>
        <dbReference type="ARBA" id="ARBA00022842"/>
    </source>
</evidence>
<sequence length="444" mass="51581">MQVFEKKKYQIYLVGGAVRNLLLDTSTDNWDFTTNAKPEEILKMFPDGFYNNVYGTVTVPMSKIKDQKSKILLEITPFRLESDYQDNRHPEKIKWAKTLEEDLARRDFTINAIAFDGKKIIDPYHGQDDLKNKIIRAVGDADKRFKEDALRLMRAVRLTSQLGFLIEEKTRLAISKNSVLIKNVSWERIRDELLKIIASDHPDDGILFLHNTGLLHYILPELEICFTVPQKSPKRHHIYDVGMHSVMALKHCPSKNPITRLATLLHDVGKTKTFKKDLQTNIITFYNHEVVGTWMVEKIADRLRLSNKDKERLVRLVKYHQFTVSEIQTDKAVRRFIREVGKEYLPDMLDLRTGDRIGSGAKPSSWRYELFKKRLVEVQKEPFKVTDLKINGNDIMKELKIKPGPQVGKILNRIFNQVINQKVKNQRKDLIELIDSSSTITLVN</sequence>
<dbReference type="GO" id="GO:0046872">
    <property type="term" value="F:metal ion binding"/>
    <property type="evidence" value="ECO:0007669"/>
    <property type="project" value="UniProtKB-KW"/>
</dbReference>
<evidence type="ECO:0000256" key="2">
    <source>
        <dbReference type="ARBA" id="ARBA00022679"/>
    </source>
</evidence>
<evidence type="ECO:0000256" key="6">
    <source>
        <dbReference type="ARBA" id="ARBA00022741"/>
    </source>
</evidence>
<dbReference type="GO" id="GO:0008033">
    <property type="term" value="P:tRNA processing"/>
    <property type="evidence" value="ECO:0007669"/>
    <property type="project" value="UniProtKB-KW"/>
</dbReference>
<evidence type="ECO:0008006" key="15">
    <source>
        <dbReference type="Google" id="ProtNLM"/>
    </source>
</evidence>
<keyword evidence="8 9" id="KW-0694">RNA-binding</keyword>
<comment type="cofactor">
    <cofactor evidence="1">
        <name>Mg(2+)</name>
        <dbReference type="ChEBI" id="CHEBI:18420"/>
    </cofactor>
</comment>
<comment type="caution">
    <text evidence="13">The sequence shown here is derived from an EMBL/GenBank/DDBJ whole genome shotgun (WGS) entry which is preliminary data.</text>
</comment>
<keyword evidence="7" id="KW-0460">Magnesium</keyword>
<dbReference type="GO" id="GO:0000166">
    <property type="term" value="F:nucleotide binding"/>
    <property type="evidence" value="ECO:0007669"/>
    <property type="project" value="UniProtKB-KW"/>
</dbReference>
<feature type="domain" description="tRNA nucleotidyltransferase/poly(A) polymerase RNA and SrmB- binding" evidence="11">
    <location>
        <begin position="163"/>
        <end position="223"/>
    </location>
</feature>
<evidence type="ECO:0000256" key="8">
    <source>
        <dbReference type="ARBA" id="ARBA00022884"/>
    </source>
</evidence>
<dbReference type="InterPro" id="IPR032828">
    <property type="entry name" value="PolyA_RNA-bd"/>
</dbReference>
<comment type="similarity">
    <text evidence="9">Belongs to the tRNA nucleotidyltransferase/poly(A) polymerase family.</text>
</comment>
<evidence type="ECO:0000313" key="14">
    <source>
        <dbReference type="Proteomes" id="UP000229706"/>
    </source>
</evidence>
<dbReference type="CDD" id="cd00077">
    <property type="entry name" value="HDc"/>
    <property type="match status" value="1"/>
</dbReference>
<evidence type="ECO:0000256" key="5">
    <source>
        <dbReference type="ARBA" id="ARBA00022723"/>
    </source>
</evidence>
<dbReference type="Pfam" id="PF13735">
    <property type="entry name" value="tRNA_NucTran2_2"/>
    <property type="match status" value="1"/>
</dbReference>
<evidence type="ECO:0000259" key="10">
    <source>
        <dbReference type="Pfam" id="PF01743"/>
    </source>
</evidence>
<evidence type="ECO:0000256" key="4">
    <source>
        <dbReference type="ARBA" id="ARBA00022695"/>
    </source>
</evidence>
<dbReference type="InterPro" id="IPR032810">
    <property type="entry name" value="CCA-adding_enz_C"/>
</dbReference>
<organism evidence="13 14">
    <name type="scientific">Candidatus Roizmanbacteria bacterium CG_4_9_14_0_8_um_filter_34_12</name>
    <dbReference type="NCBI Taxonomy" id="1974840"/>
    <lineage>
        <taxon>Bacteria</taxon>
        <taxon>Candidatus Roizmaniibacteriota</taxon>
    </lineage>
</organism>
<gene>
    <name evidence="13" type="ORF">CO083_02510</name>
</gene>
<dbReference type="EMBL" id="PFTH01000093">
    <property type="protein sequence ID" value="PJB88383.1"/>
    <property type="molecule type" value="Genomic_DNA"/>
</dbReference>
<dbReference type="Gene3D" id="3.30.460.10">
    <property type="entry name" value="Beta Polymerase, domain 2"/>
    <property type="match status" value="1"/>
</dbReference>
<dbReference type="Gene3D" id="1.10.246.80">
    <property type="match status" value="1"/>
</dbReference>
<dbReference type="Pfam" id="PF01743">
    <property type="entry name" value="PolyA_pol"/>
    <property type="match status" value="1"/>
</dbReference>
<dbReference type="AlphaFoldDB" id="A0A2M8DD24"/>
<feature type="domain" description="CCA-adding enzyme C-terminal" evidence="12">
    <location>
        <begin position="301"/>
        <end position="433"/>
    </location>
</feature>
<evidence type="ECO:0000259" key="11">
    <source>
        <dbReference type="Pfam" id="PF12627"/>
    </source>
</evidence>
<keyword evidence="3" id="KW-0819">tRNA processing</keyword>
<dbReference type="Proteomes" id="UP000229706">
    <property type="component" value="Unassembled WGS sequence"/>
</dbReference>
<proteinExistence type="inferred from homology"/>
<dbReference type="Gene3D" id="1.10.3090.10">
    <property type="entry name" value="cca-adding enzyme, domain 2"/>
    <property type="match status" value="1"/>
</dbReference>
<keyword evidence="4" id="KW-0548">Nucleotidyltransferase</keyword>
<dbReference type="PANTHER" id="PTHR46173">
    <property type="entry name" value="CCA TRNA NUCLEOTIDYLTRANSFERASE 1, MITOCHONDRIAL"/>
    <property type="match status" value="1"/>
</dbReference>
<keyword evidence="2 9" id="KW-0808">Transferase</keyword>
<protein>
    <recommendedName>
        <fullName evidence="15">Polynucleotide adenylyltransferase</fullName>
    </recommendedName>
</protein>
<dbReference type="InterPro" id="IPR002646">
    <property type="entry name" value="PolA_pol_head_dom"/>
</dbReference>
<dbReference type="SUPFAM" id="SSF81301">
    <property type="entry name" value="Nucleotidyltransferase"/>
    <property type="match status" value="1"/>
</dbReference>